<dbReference type="InterPro" id="IPR029058">
    <property type="entry name" value="AB_hydrolase_fold"/>
</dbReference>
<reference evidence="3" key="1">
    <citation type="journal article" date="2020" name="mSystems">
        <title>Genome- and Community-Level Interaction Insights into Carbon Utilization and Element Cycling Functions of Hydrothermarchaeota in Hydrothermal Sediment.</title>
        <authorList>
            <person name="Zhou Z."/>
            <person name="Liu Y."/>
            <person name="Xu W."/>
            <person name="Pan J."/>
            <person name="Luo Z.H."/>
            <person name="Li M."/>
        </authorList>
    </citation>
    <scope>NUCLEOTIDE SEQUENCE [LARGE SCALE GENOMIC DNA]</scope>
    <source>
        <strain evidence="3">SpSt-524</strain>
    </source>
</reference>
<dbReference type="EMBL" id="DSWI01000035">
    <property type="protein sequence ID" value="HFG21842.1"/>
    <property type="molecule type" value="Genomic_DNA"/>
</dbReference>
<comment type="caution">
    <text evidence="3">The sequence shown here is derived from an EMBL/GenBank/DDBJ whole genome shotgun (WGS) entry which is preliminary data.</text>
</comment>
<keyword evidence="3" id="KW-0378">Hydrolase</keyword>
<dbReference type="AlphaFoldDB" id="A0A7C3HTL6"/>
<accession>A0A7C3HTL6</accession>
<gene>
    <name evidence="3" type="ORF">ENS82_14215</name>
</gene>
<dbReference type="InterPro" id="IPR003140">
    <property type="entry name" value="PLipase/COase/thioEstase"/>
</dbReference>
<organism evidence="3">
    <name type="scientific">Meiothermus ruber</name>
    <dbReference type="NCBI Taxonomy" id="277"/>
    <lineage>
        <taxon>Bacteria</taxon>
        <taxon>Thermotogati</taxon>
        <taxon>Deinococcota</taxon>
        <taxon>Deinococci</taxon>
        <taxon>Thermales</taxon>
        <taxon>Thermaceae</taxon>
        <taxon>Meiothermus</taxon>
    </lineage>
</organism>
<keyword evidence="1" id="KW-0732">Signal</keyword>
<protein>
    <submittedName>
        <fullName evidence="3">Alpha/beta fold hydrolase</fullName>
    </submittedName>
</protein>
<dbReference type="InterPro" id="IPR050955">
    <property type="entry name" value="Plant_Biomass_Hydrol_Est"/>
</dbReference>
<dbReference type="GO" id="GO:0016787">
    <property type="term" value="F:hydrolase activity"/>
    <property type="evidence" value="ECO:0007669"/>
    <property type="project" value="UniProtKB-KW"/>
</dbReference>
<dbReference type="Pfam" id="PF02230">
    <property type="entry name" value="Abhydrolase_2"/>
    <property type="match status" value="1"/>
</dbReference>
<dbReference type="PANTHER" id="PTHR43037">
    <property type="entry name" value="UNNAMED PRODUCT-RELATED"/>
    <property type="match status" value="1"/>
</dbReference>
<dbReference type="RefSeq" id="WP_409655139.1">
    <property type="nucleotide sequence ID" value="NZ_JBKBUW010000009.1"/>
</dbReference>
<dbReference type="Gene3D" id="3.40.50.1820">
    <property type="entry name" value="alpha/beta hydrolase"/>
    <property type="match status" value="1"/>
</dbReference>
<feature type="domain" description="Phospholipase/carboxylesterase/thioesterase" evidence="2">
    <location>
        <begin position="90"/>
        <end position="202"/>
    </location>
</feature>
<evidence type="ECO:0000313" key="3">
    <source>
        <dbReference type="EMBL" id="HFG21842.1"/>
    </source>
</evidence>
<sequence>MALFTYHKPKSQLPYALYLPEGKPPKGGWPLILFLHGSGERGSDGRKQSTVGIGPAIQENLQRWPAVVLMPQCPKGQQWAGEPLAQAYELLNQVEQQHKTNPRRVYLTGLSMGGYGSWNLGCLYPRRFAAIAPICGAADPFMVWQRLGKVPIWNFHGAADEVVPVSFSRALADALAKAGNVRARFTEYPTEKHDVWNRVYRELEFIQWLFAQQKRGGS</sequence>
<dbReference type="PANTHER" id="PTHR43037:SF1">
    <property type="entry name" value="BLL1128 PROTEIN"/>
    <property type="match status" value="1"/>
</dbReference>
<evidence type="ECO:0000259" key="2">
    <source>
        <dbReference type="Pfam" id="PF02230"/>
    </source>
</evidence>
<evidence type="ECO:0000256" key="1">
    <source>
        <dbReference type="ARBA" id="ARBA00022729"/>
    </source>
</evidence>
<proteinExistence type="predicted"/>
<name>A0A7C3HTL6_MEIRU</name>
<dbReference type="SUPFAM" id="SSF53474">
    <property type="entry name" value="alpha/beta-Hydrolases"/>
    <property type="match status" value="1"/>
</dbReference>